<keyword evidence="4" id="KW-0597">Phosphoprotein</keyword>
<dbReference type="InterPro" id="IPR050736">
    <property type="entry name" value="Sensor_HK_Regulatory"/>
</dbReference>
<proteinExistence type="predicted"/>
<dbReference type="SMART" id="SM00388">
    <property type="entry name" value="HisKA"/>
    <property type="match status" value="1"/>
</dbReference>
<dbReference type="InterPro" id="IPR003661">
    <property type="entry name" value="HisK_dim/P_dom"/>
</dbReference>
<sequence>MDAHTGVLDTEELWRLTMEHSPVGMALVSTGGEILTANAALGEMLGYDLDELAHHTVADLTHPDDLATDLELMRQAMAGSTTSYRVPKRCFRRDGSLLQGELSALLLRGTDGEPLQFIMQIIDRTEVHAFAERLDAAEETTHDLLSKGQAILDSVSVGLLLVDADGTYSAWNRRQQELLDIAFPAGHGGRAGQSGFVYDAEQQDALSFDQFPCARATEGEGEEFDDMLIWIGEEPTSRRALSVSARTVRDRGGALTGAVLAYNDVTELIRAVKVKDEFVSTVSHELRTPLTAALAYLELLDESVAPVPDARQQVTAIRRNMLRLSHLLADLILSTRASSGSPVVAPYRVDLVTVVLEAVQAAAVDAEGAGVRLTRDHPANLEMTADGIRVRQALDNLLGNAILYGRPDGHVHVTLEESGAEVVVTVADDGEGIDADEVGEVFDRFFRGANARRRQVGGAGLGLSIVRTIVEAHGGDVSVTSVAGQGTTVRVALPR</sequence>
<dbReference type="OrthoDB" id="3272969at2"/>
<keyword evidence="6" id="KW-0418">Kinase</keyword>
<dbReference type="Pfam" id="PF02518">
    <property type="entry name" value="HATPase_c"/>
    <property type="match status" value="1"/>
</dbReference>
<dbReference type="FunFam" id="3.30.565.10:FF:000006">
    <property type="entry name" value="Sensor histidine kinase WalK"/>
    <property type="match status" value="1"/>
</dbReference>
<evidence type="ECO:0000256" key="6">
    <source>
        <dbReference type="ARBA" id="ARBA00022777"/>
    </source>
</evidence>
<evidence type="ECO:0000256" key="7">
    <source>
        <dbReference type="ARBA" id="ARBA00023012"/>
    </source>
</evidence>
<keyword evidence="11" id="KW-1185">Reference proteome</keyword>
<dbReference type="InterPro" id="IPR004358">
    <property type="entry name" value="Sig_transdc_His_kin-like_C"/>
</dbReference>
<dbReference type="Pfam" id="PF00512">
    <property type="entry name" value="HisKA"/>
    <property type="match status" value="1"/>
</dbReference>
<evidence type="ECO:0000259" key="9">
    <source>
        <dbReference type="PROSITE" id="PS50112"/>
    </source>
</evidence>
<dbReference type="SUPFAM" id="SSF55874">
    <property type="entry name" value="ATPase domain of HSP90 chaperone/DNA topoisomerase II/histidine kinase"/>
    <property type="match status" value="1"/>
</dbReference>
<name>A0A4Q2RTI2_9ACTN</name>
<dbReference type="Pfam" id="PF00989">
    <property type="entry name" value="PAS"/>
    <property type="match status" value="1"/>
</dbReference>
<dbReference type="RefSeq" id="WP_129473922.1">
    <property type="nucleotide sequence ID" value="NZ_SDWS01000002.1"/>
</dbReference>
<dbReference type="InterPro" id="IPR036097">
    <property type="entry name" value="HisK_dim/P_sf"/>
</dbReference>
<dbReference type="NCBIfam" id="TIGR00229">
    <property type="entry name" value="sensory_box"/>
    <property type="match status" value="1"/>
</dbReference>
<accession>A0A4Q2RTI2</accession>
<reference evidence="10 11" key="1">
    <citation type="submission" date="2019-01" db="EMBL/GenBank/DDBJ databases">
        <title>Novel species of Nocardioides.</title>
        <authorList>
            <person name="Liu Q."/>
            <person name="Xin Y.-H."/>
        </authorList>
    </citation>
    <scope>NUCLEOTIDE SEQUENCE [LARGE SCALE GENOMIC DNA]</scope>
    <source>
        <strain evidence="10 11">HLT3-15</strain>
    </source>
</reference>
<evidence type="ECO:0000256" key="3">
    <source>
        <dbReference type="ARBA" id="ARBA00012438"/>
    </source>
</evidence>
<comment type="caution">
    <text evidence="10">The sequence shown here is derived from an EMBL/GenBank/DDBJ whole genome shotgun (WGS) entry which is preliminary data.</text>
</comment>
<dbReference type="EC" id="2.7.13.3" evidence="3"/>
<protein>
    <recommendedName>
        <fullName evidence="3">histidine kinase</fullName>
        <ecNumber evidence="3">2.7.13.3</ecNumber>
    </recommendedName>
</protein>
<dbReference type="SUPFAM" id="SSF55785">
    <property type="entry name" value="PYP-like sensor domain (PAS domain)"/>
    <property type="match status" value="2"/>
</dbReference>
<dbReference type="InterPro" id="IPR003594">
    <property type="entry name" value="HATPase_dom"/>
</dbReference>
<gene>
    <name evidence="10" type="ORF">EUA06_04990</name>
</gene>
<evidence type="ECO:0000256" key="5">
    <source>
        <dbReference type="ARBA" id="ARBA00022679"/>
    </source>
</evidence>
<evidence type="ECO:0000256" key="1">
    <source>
        <dbReference type="ARBA" id="ARBA00000085"/>
    </source>
</evidence>
<evidence type="ECO:0000256" key="2">
    <source>
        <dbReference type="ARBA" id="ARBA00004236"/>
    </source>
</evidence>
<dbReference type="SMART" id="SM00387">
    <property type="entry name" value="HATPase_c"/>
    <property type="match status" value="1"/>
</dbReference>
<dbReference type="GO" id="GO:0000155">
    <property type="term" value="F:phosphorelay sensor kinase activity"/>
    <property type="evidence" value="ECO:0007669"/>
    <property type="project" value="InterPro"/>
</dbReference>
<evidence type="ECO:0000256" key="4">
    <source>
        <dbReference type="ARBA" id="ARBA00022553"/>
    </source>
</evidence>
<dbReference type="InterPro" id="IPR013767">
    <property type="entry name" value="PAS_fold"/>
</dbReference>
<dbReference type="Proteomes" id="UP000291838">
    <property type="component" value="Unassembled WGS sequence"/>
</dbReference>
<dbReference type="SUPFAM" id="SSF47384">
    <property type="entry name" value="Homodimeric domain of signal transducing histidine kinase"/>
    <property type="match status" value="1"/>
</dbReference>
<comment type="catalytic activity">
    <reaction evidence="1">
        <text>ATP + protein L-histidine = ADP + protein N-phospho-L-histidine.</text>
        <dbReference type="EC" id="2.7.13.3"/>
    </reaction>
</comment>
<dbReference type="InterPro" id="IPR005467">
    <property type="entry name" value="His_kinase_dom"/>
</dbReference>
<dbReference type="GO" id="GO:0005886">
    <property type="term" value="C:plasma membrane"/>
    <property type="evidence" value="ECO:0007669"/>
    <property type="project" value="UniProtKB-SubCell"/>
</dbReference>
<evidence type="ECO:0000259" key="8">
    <source>
        <dbReference type="PROSITE" id="PS50109"/>
    </source>
</evidence>
<dbReference type="Gene3D" id="3.30.565.10">
    <property type="entry name" value="Histidine kinase-like ATPase, C-terminal domain"/>
    <property type="match status" value="1"/>
</dbReference>
<evidence type="ECO:0000313" key="10">
    <source>
        <dbReference type="EMBL" id="RYB92317.1"/>
    </source>
</evidence>
<dbReference type="InterPro" id="IPR000014">
    <property type="entry name" value="PAS"/>
</dbReference>
<dbReference type="Gene3D" id="1.10.287.130">
    <property type="match status" value="1"/>
</dbReference>
<dbReference type="PROSITE" id="PS50109">
    <property type="entry name" value="HIS_KIN"/>
    <property type="match status" value="1"/>
</dbReference>
<dbReference type="SMART" id="SM00091">
    <property type="entry name" value="PAS"/>
    <property type="match status" value="2"/>
</dbReference>
<feature type="domain" description="Histidine kinase" evidence="8">
    <location>
        <begin position="281"/>
        <end position="495"/>
    </location>
</feature>
<dbReference type="PANTHER" id="PTHR43711:SF1">
    <property type="entry name" value="HISTIDINE KINASE 1"/>
    <property type="match status" value="1"/>
</dbReference>
<dbReference type="PRINTS" id="PR00344">
    <property type="entry name" value="BCTRLSENSOR"/>
</dbReference>
<keyword evidence="5" id="KW-0808">Transferase</keyword>
<dbReference type="CDD" id="cd00082">
    <property type="entry name" value="HisKA"/>
    <property type="match status" value="1"/>
</dbReference>
<organism evidence="10 11">
    <name type="scientific">Nocardioides glacieisoli</name>
    <dbReference type="NCBI Taxonomy" id="1168730"/>
    <lineage>
        <taxon>Bacteria</taxon>
        <taxon>Bacillati</taxon>
        <taxon>Actinomycetota</taxon>
        <taxon>Actinomycetes</taxon>
        <taxon>Propionibacteriales</taxon>
        <taxon>Nocardioidaceae</taxon>
        <taxon>Nocardioides</taxon>
    </lineage>
</organism>
<dbReference type="EMBL" id="SDWS01000002">
    <property type="protein sequence ID" value="RYB92317.1"/>
    <property type="molecule type" value="Genomic_DNA"/>
</dbReference>
<dbReference type="InterPro" id="IPR035965">
    <property type="entry name" value="PAS-like_dom_sf"/>
</dbReference>
<dbReference type="PROSITE" id="PS50112">
    <property type="entry name" value="PAS"/>
    <property type="match status" value="1"/>
</dbReference>
<dbReference type="AlphaFoldDB" id="A0A4Q2RTI2"/>
<keyword evidence="7" id="KW-0902">Two-component regulatory system</keyword>
<comment type="subcellular location">
    <subcellularLocation>
        <location evidence="2">Cell membrane</location>
    </subcellularLocation>
</comment>
<dbReference type="CDD" id="cd00130">
    <property type="entry name" value="PAS"/>
    <property type="match status" value="1"/>
</dbReference>
<dbReference type="InterPro" id="IPR036890">
    <property type="entry name" value="HATPase_C_sf"/>
</dbReference>
<dbReference type="CDD" id="cd00075">
    <property type="entry name" value="HATPase"/>
    <property type="match status" value="1"/>
</dbReference>
<feature type="domain" description="PAS" evidence="9">
    <location>
        <begin position="10"/>
        <end position="80"/>
    </location>
</feature>
<dbReference type="GO" id="GO:0006355">
    <property type="term" value="P:regulation of DNA-templated transcription"/>
    <property type="evidence" value="ECO:0007669"/>
    <property type="project" value="InterPro"/>
</dbReference>
<evidence type="ECO:0000313" key="11">
    <source>
        <dbReference type="Proteomes" id="UP000291838"/>
    </source>
</evidence>
<dbReference type="Gene3D" id="3.30.450.20">
    <property type="entry name" value="PAS domain"/>
    <property type="match status" value="2"/>
</dbReference>
<dbReference type="PANTHER" id="PTHR43711">
    <property type="entry name" value="TWO-COMPONENT HISTIDINE KINASE"/>
    <property type="match status" value="1"/>
</dbReference>